<protein>
    <recommendedName>
        <fullName evidence="2">protein-tyrosine-phosphatase</fullName>
        <ecNumber evidence="2">3.1.3.48</ecNumber>
    </recommendedName>
</protein>
<dbReference type="InterPro" id="IPR036873">
    <property type="entry name" value="Rhodanese-like_dom_sf"/>
</dbReference>
<dbReference type="GO" id="GO:0010971">
    <property type="term" value="P:positive regulation of G2/M transition of mitotic cell cycle"/>
    <property type="evidence" value="ECO:0007669"/>
    <property type="project" value="TreeGrafter"/>
</dbReference>
<dbReference type="GO" id="GO:0000086">
    <property type="term" value="P:G2/M transition of mitotic cell cycle"/>
    <property type="evidence" value="ECO:0007669"/>
    <property type="project" value="TreeGrafter"/>
</dbReference>
<dbReference type="PANTHER" id="PTHR10828">
    <property type="entry name" value="M-PHASE INDUCER PHOSPHATASE DUAL SPECIFICITY PHOSPHATASE CDC25"/>
    <property type="match status" value="1"/>
</dbReference>
<dbReference type="Pfam" id="PF00581">
    <property type="entry name" value="Rhodanese"/>
    <property type="match status" value="1"/>
</dbReference>
<keyword evidence="6" id="KW-0904">Protein phosphatase</keyword>
<dbReference type="InterPro" id="IPR001763">
    <property type="entry name" value="Rhodanese-like_dom"/>
</dbReference>
<dbReference type="GO" id="GO:0005737">
    <property type="term" value="C:cytoplasm"/>
    <property type="evidence" value="ECO:0007669"/>
    <property type="project" value="TreeGrafter"/>
</dbReference>
<evidence type="ECO:0000313" key="11">
    <source>
        <dbReference type="EMBL" id="KAF0852888.1"/>
    </source>
</evidence>
<sequence>MFDSPLSIRSVNRASPSPRKPLFSDFPSSPNGEMSENLPPLLSSTSPYRRASPDRECRRPPVSGLSRRSTSSVIPSALVETHSHFSRFSVLPEAFPCPISIEGMQDQCNTISAYALASLLSQTHTVQQQQQRVLIIDCRYGYEFEGGHIANAVNLPDPSAVESFFFGHIGQQIPLITPDTLVVFHCEHSVKRGPRMLGHLRSLDRTINRNAYPGLCWPNVVLLKSGYANFVAQFPQFCTPEGGYVPMTDDRYSNDFNRSSGEARKSWNMRRGSSFHGRQSLPS</sequence>
<evidence type="ECO:0000256" key="6">
    <source>
        <dbReference type="ARBA" id="ARBA00022912"/>
    </source>
</evidence>
<evidence type="ECO:0000256" key="2">
    <source>
        <dbReference type="ARBA" id="ARBA00013064"/>
    </source>
</evidence>
<reference evidence="11" key="1">
    <citation type="submission" date="2019-09" db="EMBL/GenBank/DDBJ databases">
        <title>The Mitochondrial Proteome of the Jakobid, Andalucia godoyi, a Protist With the Most Gene-Rich and Bacteria-Like Mitochondrial Genome.</title>
        <authorList>
            <person name="Gray M.W."/>
            <person name="Burger G."/>
            <person name="Derelle R."/>
            <person name="Klimes V."/>
            <person name="Leger M."/>
            <person name="Sarrasin M."/>
            <person name="Vlcek C."/>
            <person name="Roger A.J."/>
            <person name="Elias M."/>
            <person name="Lang B.F."/>
        </authorList>
    </citation>
    <scope>NUCLEOTIDE SEQUENCE</scope>
    <source>
        <strain evidence="11">And28</strain>
    </source>
</reference>
<feature type="region of interest" description="Disordered" evidence="9">
    <location>
        <begin position="260"/>
        <end position="283"/>
    </location>
</feature>
<name>A0A8K0AIE7_ANDGO</name>
<comment type="similarity">
    <text evidence="1">Belongs to the MPI phosphatase family.</text>
</comment>
<proteinExistence type="inferred from homology"/>
<evidence type="ECO:0000256" key="9">
    <source>
        <dbReference type="SAM" id="MobiDB-lite"/>
    </source>
</evidence>
<evidence type="ECO:0000256" key="4">
    <source>
        <dbReference type="ARBA" id="ARBA00022776"/>
    </source>
</evidence>
<evidence type="ECO:0000256" key="8">
    <source>
        <dbReference type="ARBA" id="ARBA00051722"/>
    </source>
</evidence>
<comment type="caution">
    <text evidence="11">The sequence shown here is derived from an EMBL/GenBank/DDBJ whole genome shotgun (WGS) entry which is preliminary data.</text>
</comment>
<feature type="region of interest" description="Disordered" evidence="9">
    <location>
        <begin position="1"/>
        <end position="68"/>
    </location>
</feature>
<dbReference type="GO" id="GO:0005634">
    <property type="term" value="C:nucleus"/>
    <property type="evidence" value="ECO:0007669"/>
    <property type="project" value="TreeGrafter"/>
</dbReference>
<dbReference type="EMBL" id="VRVR01000011">
    <property type="protein sequence ID" value="KAF0852888.1"/>
    <property type="molecule type" value="Genomic_DNA"/>
</dbReference>
<evidence type="ECO:0000256" key="3">
    <source>
        <dbReference type="ARBA" id="ARBA00022618"/>
    </source>
</evidence>
<keyword evidence="7" id="KW-0131">Cell cycle</keyword>
<evidence type="ECO:0000256" key="7">
    <source>
        <dbReference type="ARBA" id="ARBA00023306"/>
    </source>
</evidence>
<dbReference type="AlphaFoldDB" id="A0A8K0AIE7"/>
<accession>A0A8K0AIE7</accession>
<dbReference type="FunFam" id="3.40.250.10:FF:000021">
    <property type="entry name" value="M-phase inducer phosphatase cdc-25.2"/>
    <property type="match status" value="1"/>
</dbReference>
<keyword evidence="4" id="KW-0498">Mitosis</keyword>
<dbReference type="Proteomes" id="UP000799049">
    <property type="component" value="Unassembled WGS sequence"/>
</dbReference>
<keyword evidence="3" id="KW-0132">Cell division</keyword>
<dbReference type="OrthoDB" id="26523at2759"/>
<feature type="domain" description="Rhodanese" evidence="10">
    <location>
        <begin position="129"/>
        <end position="239"/>
    </location>
</feature>
<keyword evidence="5" id="KW-0378">Hydrolase</keyword>
<dbReference type="GO" id="GO:0051301">
    <property type="term" value="P:cell division"/>
    <property type="evidence" value="ECO:0007669"/>
    <property type="project" value="UniProtKB-KW"/>
</dbReference>
<keyword evidence="12" id="KW-1185">Reference proteome</keyword>
<dbReference type="PRINTS" id="PR00716">
    <property type="entry name" value="MPIPHPHTASE"/>
</dbReference>
<dbReference type="SUPFAM" id="SSF52821">
    <property type="entry name" value="Rhodanese/Cell cycle control phosphatase"/>
    <property type="match status" value="1"/>
</dbReference>
<dbReference type="EC" id="3.1.3.48" evidence="2"/>
<evidence type="ECO:0000256" key="1">
    <source>
        <dbReference type="ARBA" id="ARBA00011065"/>
    </source>
</evidence>
<dbReference type="GO" id="GO:0110032">
    <property type="term" value="P:positive regulation of G2/MI transition of meiotic cell cycle"/>
    <property type="evidence" value="ECO:0007669"/>
    <property type="project" value="TreeGrafter"/>
</dbReference>
<dbReference type="Gene3D" id="3.40.250.10">
    <property type="entry name" value="Rhodanese-like domain"/>
    <property type="match status" value="1"/>
</dbReference>
<dbReference type="PROSITE" id="PS50206">
    <property type="entry name" value="RHODANESE_3"/>
    <property type="match status" value="1"/>
</dbReference>
<dbReference type="PANTHER" id="PTHR10828:SF17">
    <property type="entry name" value="PROTEIN-TYROSINE-PHOSPHATASE"/>
    <property type="match status" value="1"/>
</dbReference>
<evidence type="ECO:0000259" key="10">
    <source>
        <dbReference type="PROSITE" id="PS50206"/>
    </source>
</evidence>
<organism evidence="11 12">
    <name type="scientific">Andalucia godoyi</name>
    <name type="common">Flagellate</name>
    <dbReference type="NCBI Taxonomy" id="505711"/>
    <lineage>
        <taxon>Eukaryota</taxon>
        <taxon>Discoba</taxon>
        <taxon>Jakobida</taxon>
        <taxon>Andalucina</taxon>
        <taxon>Andaluciidae</taxon>
        <taxon>Andalucia</taxon>
    </lineage>
</organism>
<dbReference type="InterPro" id="IPR000751">
    <property type="entry name" value="MPI_Phosphatase"/>
</dbReference>
<evidence type="ECO:0000256" key="5">
    <source>
        <dbReference type="ARBA" id="ARBA00022801"/>
    </source>
</evidence>
<dbReference type="SMART" id="SM00450">
    <property type="entry name" value="RHOD"/>
    <property type="match status" value="1"/>
</dbReference>
<evidence type="ECO:0000313" key="12">
    <source>
        <dbReference type="Proteomes" id="UP000799049"/>
    </source>
</evidence>
<comment type="catalytic activity">
    <reaction evidence="8">
        <text>O-phospho-L-tyrosyl-[protein] + H2O = L-tyrosyl-[protein] + phosphate</text>
        <dbReference type="Rhea" id="RHEA:10684"/>
        <dbReference type="Rhea" id="RHEA-COMP:10136"/>
        <dbReference type="Rhea" id="RHEA-COMP:20101"/>
        <dbReference type="ChEBI" id="CHEBI:15377"/>
        <dbReference type="ChEBI" id="CHEBI:43474"/>
        <dbReference type="ChEBI" id="CHEBI:46858"/>
        <dbReference type="ChEBI" id="CHEBI:61978"/>
        <dbReference type="EC" id="3.1.3.48"/>
    </reaction>
</comment>
<dbReference type="GO" id="GO:0004725">
    <property type="term" value="F:protein tyrosine phosphatase activity"/>
    <property type="evidence" value="ECO:0007669"/>
    <property type="project" value="UniProtKB-EC"/>
</dbReference>
<gene>
    <name evidence="11" type="ORF">ANDGO_07525</name>
</gene>